<dbReference type="PANTHER" id="PTHR31360:SF1">
    <property type="entry name" value="OIL BODY-ASSOCIATED PROTEIN 2A"/>
    <property type="match status" value="1"/>
</dbReference>
<dbReference type="Pfam" id="PF06884">
    <property type="entry name" value="DUF1264"/>
    <property type="match status" value="1"/>
</dbReference>
<sequence>MASSDRSGGAVPGAGEGMPPGKPTTLGQKVLDKGAQMMQSLKPVKRFHQHALLLRSMLMTWLAKLRPTLRHSSQPGFPPYIITDRIFKTLPAEEQRLWHSHAYEIKSGLWASSQVPEMVYKPDLENMVKTYGMFWCTWCTSTKDITSGCVNLGMVMPGFVQRRDHKHGISTPDLKETRLIEIPEPEWINPNADYWKQHGKGFTIDVVLAEMKLKSTISMNIVCLAYVGFLFLLFHGVIGRCKHDQISSPISDK</sequence>
<gene>
    <name evidence="4" type="ORF">RJ641_018502</name>
</gene>
<name>A0AAN8UTH7_9MAGN</name>
<comment type="similarity">
    <text evidence="1">Belongs to the OBAP family.</text>
</comment>
<keyword evidence="3" id="KW-1133">Transmembrane helix</keyword>
<evidence type="ECO:0000256" key="2">
    <source>
        <dbReference type="SAM" id="MobiDB-lite"/>
    </source>
</evidence>
<keyword evidence="3" id="KW-0812">Transmembrane</keyword>
<evidence type="ECO:0000256" key="1">
    <source>
        <dbReference type="ARBA" id="ARBA00009740"/>
    </source>
</evidence>
<protein>
    <submittedName>
        <fullName evidence="4">Oil body-associated protein-like</fullName>
    </submittedName>
</protein>
<dbReference type="InterPro" id="IPR010686">
    <property type="entry name" value="OBAP-like"/>
</dbReference>
<reference evidence="4 5" key="1">
    <citation type="submission" date="2023-12" db="EMBL/GenBank/DDBJ databases">
        <title>A high-quality genome assembly for Dillenia turbinata (Dilleniales).</title>
        <authorList>
            <person name="Chanderbali A."/>
        </authorList>
    </citation>
    <scope>NUCLEOTIDE SEQUENCE [LARGE SCALE GENOMIC DNA]</scope>
    <source>
        <strain evidence="4">LSX21</strain>
        <tissue evidence="4">Leaf</tissue>
    </source>
</reference>
<dbReference type="EMBL" id="JBAMMX010000023">
    <property type="protein sequence ID" value="KAK6917751.1"/>
    <property type="molecule type" value="Genomic_DNA"/>
</dbReference>
<accession>A0AAN8UTH7</accession>
<dbReference type="Proteomes" id="UP001370490">
    <property type="component" value="Unassembled WGS sequence"/>
</dbReference>
<dbReference type="AlphaFoldDB" id="A0AAN8UTH7"/>
<keyword evidence="5" id="KW-1185">Reference proteome</keyword>
<organism evidence="4 5">
    <name type="scientific">Dillenia turbinata</name>
    <dbReference type="NCBI Taxonomy" id="194707"/>
    <lineage>
        <taxon>Eukaryota</taxon>
        <taxon>Viridiplantae</taxon>
        <taxon>Streptophyta</taxon>
        <taxon>Embryophyta</taxon>
        <taxon>Tracheophyta</taxon>
        <taxon>Spermatophyta</taxon>
        <taxon>Magnoliopsida</taxon>
        <taxon>eudicotyledons</taxon>
        <taxon>Gunneridae</taxon>
        <taxon>Pentapetalae</taxon>
        <taxon>Dilleniales</taxon>
        <taxon>Dilleniaceae</taxon>
        <taxon>Dillenia</taxon>
    </lineage>
</organism>
<proteinExistence type="inferred from homology"/>
<comment type="caution">
    <text evidence="4">The sequence shown here is derived from an EMBL/GenBank/DDBJ whole genome shotgun (WGS) entry which is preliminary data.</text>
</comment>
<feature type="region of interest" description="Disordered" evidence="2">
    <location>
        <begin position="1"/>
        <end position="26"/>
    </location>
</feature>
<keyword evidence="3" id="KW-0472">Membrane</keyword>
<dbReference type="PANTHER" id="PTHR31360">
    <property type="match status" value="1"/>
</dbReference>
<evidence type="ECO:0000256" key="3">
    <source>
        <dbReference type="SAM" id="Phobius"/>
    </source>
</evidence>
<evidence type="ECO:0000313" key="4">
    <source>
        <dbReference type="EMBL" id="KAK6917751.1"/>
    </source>
</evidence>
<feature type="transmembrane region" description="Helical" evidence="3">
    <location>
        <begin position="217"/>
        <end position="238"/>
    </location>
</feature>
<evidence type="ECO:0000313" key="5">
    <source>
        <dbReference type="Proteomes" id="UP001370490"/>
    </source>
</evidence>